<dbReference type="Pfam" id="PF08574">
    <property type="entry name" value="Iwr1"/>
    <property type="match status" value="1"/>
</dbReference>
<dbReference type="InterPro" id="IPR013883">
    <property type="entry name" value="TF_Iwr1_dom"/>
</dbReference>
<sequence>MTDLMPIIRVRRKRSADPHAALIMETKKRKEDPLLFSLFKTDNFNEGLDGINDGVRVIDFKPHGSEIGPGRGLEFIGELIEPGGADDSMLDHPPYVEEGVGFDYYKIYRGSMTEPIRQWDSDIELRFATEEEQSLLLGNSDSESEGAADDDDDSNDENNWRNDYPDEEEDDDDDTEDEDVDYYDDDDKAYRLTLQENSEESPLALERMRRRLEGFAMEAYEGEEDSDDDVSVHGEISAPSNDEDDNYDERYRED</sequence>
<evidence type="ECO:0000313" key="5">
    <source>
        <dbReference type="Proteomes" id="UP001176961"/>
    </source>
</evidence>
<feature type="region of interest" description="Disordered" evidence="2">
    <location>
        <begin position="136"/>
        <end position="254"/>
    </location>
</feature>
<keyword evidence="5" id="KW-1185">Reference proteome</keyword>
<dbReference type="Proteomes" id="UP001176961">
    <property type="component" value="Unassembled WGS sequence"/>
</dbReference>
<evidence type="ECO:0000313" key="4">
    <source>
        <dbReference type="EMBL" id="CAJ0603870.1"/>
    </source>
</evidence>
<feature type="compositionally biased region" description="Acidic residues" evidence="2">
    <location>
        <begin position="220"/>
        <end position="229"/>
    </location>
</feature>
<accession>A0AA36H502</accession>
<gene>
    <name evidence="4" type="ORF">CYNAS_LOCUS15853</name>
</gene>
<proteinExistence type="inferred from homology"/>
<name>A0AA36H502_CYLNA</name>
<organism evidence="4 5">
    <name type="scientific">Cylicocyclus nassatus</name>
    <name type="common">Nematode worm</name>
    <dbReference type="NCBI Taxonomy" id="53992"/>
    <lineage>
        <taxon>Eukaryota</taxon>
        <taxon>Metazoa</taxon>
        <taxon>Ecdysozoa</taxon>
        <taxon>Nematoda</taxon>
        <taxon>Chromadorea</taxon>
        <taxon>Rhabditida</taxon>
        <taxon>Rhabditina</taxon>
        <taxon>Rhabditomorpha</taxon>
        <taxon>Strongyloidea</taxon>
        <taxon>Strongylidae</taxon>
        <taxon>Cylicocyclus</taxon>
    </lineage>
</organism>
<comment type="similarity">
    <text evidence="1">Belongs to the IWR1/SLC7A6OS family.</text>
</comment>
<evidence type="ECO:0000259" key="3">
    <source>
        <dbReference type="Pfam" id="PF08574"/>
    </source>
</evidence>
<reference evidence="4" key="1">
    <citation type="submission" date="2023-07" db="EMBL/GenBank/DDBJ databases">
        <authorList>
            <consortium name="CYATHOMIX"/>
        </authorList>
    </citation>
    <scope>NUCLEOTIDE SEQUENCE</scope>
    <source>
        <strain evidence="4">N/A</strain>
    </source>
</reference>
<comment type="caution">
    <text evidence="4">The sequence shown here is derived from an EMBL/GenBank/DDBJ whole genome shotgun (WGS) entry which is preliminary data.</text>
</comment>
<evidence type="ECO:0000256" key="1">
    <source>
        <dbReference type="ARBA" id="ARBA00010218"/>
    </source>
</evidence>
<feature type="compositionally biased region" description="Acidic residues" evidence="2">
    <location>
        <begin position="142"/>
        <end position="156"/>
    </location>
</feature>
<protein>
    <recommendedName>
        <fullName evidence="3">Transcription factor Iwr1 domain-containing protein</fullName>
    </recommendedName>
</protein>
<feature type="compositionally biased region" description="Acidic residues" evidence="2">
    <location>
        <begin position="165"/>
        <end position="187"/>
    </location>
</feature>
<feature type="domain" description="Transcription factor Iwr1" evidence="3">
    <location>
        <begin position="117"/>
        <end position="168"/>
    </location>
</feature>
<dbReference type="EMBL" id="CATQJL010000305">
    <property type="protein sequence ID" value="CAJ0603870.1"/>
    <property type="molecule type" value="Genomic_DNA"/>
</dbReference>
<evidence type="ECO:0000256" key="2">
    <source>
        <dbReference type="SAM" id="MobiDB-lite"/>
    </source>
</evidence>
<dbReference type="AlphaFoldDB" id="A0AA36H502"/>